<gene>
    <name evidence="1" type="ORF">NQ176_g9539</name>
</gene>
<comment type="caution">
    <text evidence="1">The sequence shown here is derived from an EMBL/GenBank/DDBJ whole genome shotgun (WGS) entry which is preliminary data.</text>
</comment>
<protein>
    <submittedName>
        <fullName evidence="1">Uncharacterized protein</fullName>
    </submittedName>
</protein>
<name>A0ACC1ML06_9HYPO</name>
<proteinExistence type="predicted"/>
<reference evidence="1" key="1">
    <citation type="submission" date="2022-08" db="EMBL/GenBank/DDBJ databases">
        <title>Genome Sequence of Lecanicillium fungicola.</title>
        <authorList>
            <person name="Buettner E."/>
        </authorList>
    </citation>
    <scope>NUCLEOTIDE SEQUENCE</scope>
    <source>
        <strain evidence="1">Babe33</strain>
    </source>
</reference>
<sequence>MADITGEAVFFRLPKEIRLMIYESLLQGPDENKIVIGNRAKSRNAEPLSVRRSTYHVQERGFQRALYRTTYEMKNYGPMETAIMAVNRRLYHEVAGYLYGSYAFHFGSDIEAVVPFLGDLSVPTLQALRSITVHKARPFASATDDSFWKSMCEFLSSAPKLRHLRIVLQGGRPRQAWDGPQELSTSDLRLLYATRNECLEWARQLAEARASVDRMEIEASIGPMVQPTTSEALIFAAFSASIETTLLEFMRGDLQMPLLVDVAN</sequence>
<organism evidence="1 2">
    <name type="scientific">Zarea fungicola</name>
    <dbReference type="NCBI Taxonomy" id="93591"/>
    <lineage>
        <taxon>Eukaryota</taxon>
        <taxon>Fungi</taxon>
        <taxon>Dikarya</taxon>
        <taxon>Ascomycota</taxon>
        <taxon>Pezizomycotina</taxon>
        <taxon>Sordariomycetes</taxon>
        <taxon>Hypocreomycetidae</taxon>
        <taxon>Hypocreales</taxon>
        <taxon>Cordycipitaceae</taxon>
        <taxon>Zarea</taxon>
    </lineage>
</organism>
<evidence type="ECO:0000313" key="1">
    <source>
        <dbReference type="EMBL" id="KAJ2967692.1"/>
    </source>
</evidence>
<accession>A0ACC1ML06</accession>
<dbReference type="Proteomes" id="UP001143910">
    <property type="component" value="Unassembled WGS sequence"/>
</dbReference>
<evidence type="ECO:0000313" key="2">
    <source>
        <dbReference type="Proteomes" id="UP001143910"/>
    </source>
</evidence>
<dbReference type="EMBL" id="JANJQO010002217">
    <property type="protein sequence ID" value="KAJ2967692.1"/>
    <property type="molecule type" value="Genomic_DNA"/>
</dbReference>
<keyword evidence="2" id="KW-1185">Reference proteome</keyword>